<feature type="domain" description="Glycosyl transferase family 1" evidence="1">
    <location>
        <begin position="187"/>
        <end position="344"/>
    </location>
</feature>
<dbReference type="PANTHER" id="PTHR45947:SF3">
    <property type="entry name" value="SULFOQUINOVOSYL TRANSFERASE SQD2"/>
    <property type="match status" value="1"/>
</dbReference>
<dbReference type="Proteomes" id="UP001254165">
    <property type="component" value="Unassembled WGS sequence"/>
</dbReference>
<dbReference type="RefSeq" id="WP_315623631.1">
    <property type="nucleotide sequence ID" value="NZ_JAUHMF010000001.1"/>
</dbReference>
<accession>A0ABU3NKV1</accession>
<feature type="domain" description="Glycosyltransferase subfamily 4-like N-terminal" evidence="2">
    <location>
        <begin position="19"/>
        <end position="171"/>
    </location>
</feature>
<dbReference type="Pfam" id="PF13439">
    <property type="entry name" value="Glyco_transf_4"/>
    <property type="match status" value="1"/>
</dbReference>
<dbReference type="Pfam" id="PF00534">
    <property type="entry name" value="Glycos_transf_1"/>
    <property type="match status" value="1"/>
</dbReference>
<dbReference type="Gene3D" id="3.40.50.2000">
    <property type="entry name" value="Glycogen Phosphorylase B"/>
    <property type="match status" value="2"/>
</dbReference>
<evidence type="ECO:0000313" key="4">
    <source>
        <dbReference type="Proteomes" id="UP001254165"/>
    </source>
</evidence>
<evidence type="ECO:0000259" key="1">
    <source>
        <dbReference type="Pfam" id="PF00534"/>
    </source>
</evidence>
<organism evidence="3 4">
    <name type="scientific">Thermanaerothrix solaris</name>
    <dbReference type="NCBI Taxonomy" id="3058434"/>
    <lineage>
        <taxon>Bacteria</taxon>
        <taxon>Bacillati</taxon>
        <taxon>Chloroflexota</taxon>
        <taxon>Anaerolineae</taxon>
        <taxon>Anaerolineales</taxon>
        <taxon>Anaerolineaceae</taxon>
        <taxon>Thermanaerothrix</taxon>
    </lineage>
</organism>
<dbReference type="EC" id="2.4.-.-" evidence="3"/>
<reference evidence="3 4" key="1">
    <citation type="submission" date="2023-07" db="EMBL/GenBank/DDBJ databases">
        <title>Novel species of Thermanaerothrix with wide hydrolytic capabilities.</title>
        <authorList>
            <person name="Zayulina K.S."/>
            <person name="Podosokorskaya O.A."/>
            <person name="Elcheninov A.G."/>
        </authorList>
    </citation>
    <scope>NUCLEOTIDE SEQUENCE [LARGE SCALE GENOMIC DNA]</scope>
    <source>
        <strain evidence="3 4">4228-RoL</strain>
    </source>
</reference>
<dbReference type="SUPFAM" id="SSF53756">
    <property type="entry name" value="UDP-Glycosyltransferase/glycogen phosphorylase"/>
    <property type="match status" value="1"/>
</dbReference>
<name>A0ABU3NKV1_9CHLR</name>
<keyword evidence="3" id="KW-0808">Transferase</keyword>
<keyword evidence="4" id="KW-1185">Reference proteome</keyword>
<gene>
    <name evidence="3" type="ORF">QYE77_01790</name>
</gene>
<dbReference type="EMBL" id="JAUHMF010000001">
    <property type="protein sequence ID" value="MDT8896980.1"/>
    <property type="molecule type" value="Genomic_DNA"/>
</dbReference>
<dbReference type="InterPro" id="IPR050194">
    <property type="entry name" value="Glycosyltransferase_grp1"/>
</dbReference>
<protein>
    <submittedName>
        <fullName evidence="3">Glycosyltransferase</fullName>
        <ecNumber evidence="3">2.4.-.-</ecNumber>
    </submittedName>
</protein>
<dbReference type="PANTHER" id="PTHR45947">
    <property type="entry name" value="SULFOQUINOVOSYL TRANSFERASE SQD2"/>
    <property type="match status" value="1"/>
</dbReference>
<comment type="caution">
    <text evidence="3">The sequence shown here is derived from an EMBL/GenBank/DDBJ whole genome shotgun (WGS) entry which is preliminary data.</text>
</comment>
<dbReference type="GO" id="GO:0016757">
    <property type="term" value="F:glycosyltransferase activity"/>
    <property type="evidence" value="ECO:0007669"/>
    <property type="project" value="UniProtKB-KW"/>
</dbReference>
<dbReference type="InterPro" id="IPR028098">
    <property type="entry name" value="Glyco_trans_4-like_N"/>
</dbReference>
<evidence type="ECO:0000259" key="2">
    <source>
        <dbReference type="Pfam" id="PF13439"/>
    </source>
</evidence>
<dbReference type="InterPro" id="IPR001296">
    <property type="entry name" value="Glyco_trans_1"/>
</dbReference>
<keyword evidence="3" id="KW-0328">Glycosyltransferase</keyword>
<proteinExistence type="predicted"/>
<sequence>MVASPEKLRVAIIAGTLGFGGAEKQLVYLANALAQTGIEVRVYCLTQDEPYEGVLRKEGITVVWFGQSGSPILRVFALINLLRDFRPHFIHSAHFYTNLYAAIASKFTGGVAIGSLRSDLEYELSANGFWGPWLLRLPHVILSNSYAARQRAITFGLNPAKVFVLPNAIDLHAYDRQAAQTFLYCLPEGRIWIATVSRLIEVKRLDRFLRVLARVRQHVPTVGGIIAGDGRLRKLLEQQATDLGLIPDGVQFLGHCEAVPALLSRMDVFMLTSDHEGFPNGLLEAMAAGLPVVTTPAGDAPKVVQDGINGFVVPHEDEDVFVEKVTWLVQHPQLRQTMGTMGRQMVETSYSYANLGKNVFDLYQRIAHSLNLPKVVALVKA</sequence>
<evidence type="ECO:0000313" key="3">
    <source>
        <dbReference type="EMBL" id="MDT8896980.1"/>
    </source>
</evidence>